<dbReference type="AlphaFoldDB" id="A0A1Q8QH86"/>
<name>A0A1Q8QH86_9FIRM</name>
<comment type="caution">
    <text evidence="1">The sequence shown here is derived from an EMBL/GenBank/DDBJ whole genome shotgun (WGS) entry which is preliminary data.</text>
</comment>
<accession>A0A1Q8QH86</accession>
<organism evidence="1 2">
    <name type="scientific">Desulfosporosinus metallidurans</name>
    <dbReference type="NCBI Taxonomy" id="1888891"/>
    <lineage>
        <taxon>Bacteria</taxon>
        <taxon>Bacillati</taxon>
        <taxon>Bacillota</taxon>
        <taxon>Clostridia</taxon>
        <taxon>Eubacteriales</taxon>
        <taxon>Desulfitobacteriaceae</taxon>
        <taxon>Desulfosporosinus</taxon>
    </lineage>
</organism>
<reference evidence="1 2" key="1">
    <citation type="submission" date="2016-09" db="EMBL/GenBank/DDBJ databases">
        <title>Complete genome of Desulfosporosinus sp. OL.</title>
        <authorList>
            <person name="Mardanov A."/>
            <person name="Beletsky A."/>
            <person name="Panova A."/>
            <person name="Karnachuk O."/>
            <person name="Ravin N."/>
        </authorList>
    </citation>
    <scope>NUCLEOTIDE SEQUENCE [LARGE SCALE GENOMIC DNA]</scope>
    <source>
        <strain evidence="1 2">OL</strain>
    </source>
</reference>
<evidence type="ECO:0000313" key="1">
    <source>
        <dbReference type="EMBL" id="OLN26713.1"/>
    </source>
</evidence>
<protein>
    <submittedName>
        <fullName evidence="1">Uncharacterized protein</fullName>
    </submittedName>
</protein>
<dbReference type="EMBL" id="MLBF01000071">
    <property type="protein sequence ID" value="OLN26713.1"/>
    <property type="molecule type" value="Genomic_DNA"/>
</dbReference>
<sequence length="39" mass="4737">MFRQYITKEQFPEKEAVYCHSNLLTKKPWFLGVDESEMI</sequence>
<dbReference type="STRING" id="1888891.DSOL_4867"/>
<proteinExistence type="predicted"/>
<evidence type="ECO:0000313" key="2">
    <source>
        <dbReference type="Proteomes" id="UP000186102"/>
    </source>
</evidence>
<dbReference type="Proteomes" id="UP000186102">
    <property type="component" value="Unassembled WGS sequence"/>
</dbReference>
<keyword evidence="2" id="KW-1185">Reference proteome</keyword>
<gene>
    <name evidence="1" type="ORF">DSOL_4867</name>
</gene>